<accession>A0A8J2JSM1</accession>
<gene>
    <name evidence="2" type="ORF">AFUS01_LOCUS3544</name>
</gene>
<feature type="non-terminal residue" evidence="2">
    <location>
        <position position="1"/>
    </location>
</feature>
<organism evidence="2 3">
    <name type="scientific">Allacma fusca</name>
    <dbReference type="NCBI Taxonomy" id="39272"/>
    <lineage>
        <taxon>Eukaryota</taxon>
        <taxon>Metazoa</taxon>
        <taxon>Ecdysozoa</taxon>
        <taxon>Arthropoda</taxon>
        <taxon>Hexapoda</taxon>
        <taxon>Collembola</taxon>
        <taxon>Symphypleona</taxon>
        <taxon>Sminthuridae</taxon>
        <taxon>Allacma</taxon>
    </lineage>
</organism>
<name>A0A8J2JSM1_9HEXA</name>
<evidence type="ECO:0000313" key="2">
    <source>
        <dbReference type="EMBL" id="CAG7690818.1"/>
    </source>
</evidence>
<dbReference type="Proteomes" id="UP000708208">
    <property type="component" value="Unassembled WGS sequence"/>
</dbReference>
<comment type="caution">
    <text evidence="2">The sequence shown here is derived from an EMBL/GenBank/DDBJ whole genome shotgun (WGS) entry which is preliminary data.</text>
</comment>
<evidence type="ECO:0000256" key="1">
    <source>
        <dbReference type="SAM" id="MobiDB-lite"/>
    </source>
</evidence>
<keyword evidence="3" id="KW-1185">Reference proteome</keyword>
<protein>
    <submittedName>
        <fullName evidence="2">Uncharacterized protein</fullName>
    </submittedName>
</protein>
<proteinExistence type="predicted"/>
<evidence type="ECO:0000313" key="3">
    <source>
        <dbReference type="Proteomes" id="UP000708208"/>
    </source>
</evidence>
<reference evidence="2" key="1">
    <citation type="submission" date="2021-06" db="EMBL/GenBank/DDBJ databases">
        <authorList>
            <person name="Hodson N. C."/>
            <person name="Mongue J. A."/>
            <person name="Jaron S. K."/>
        </authorList>
    </citation>
    <scope>NUCLEOTIDE SEQUENCE</scope>
</reference>
<dbReference type="AlphaFoldDB" id="A0A8J2JSM1"/>
<feature type="region of interest" description="Disordered" evidence="1">
    <location>
        <begin position="1"/>
        <end position="22"/>
    </location>
</feature>
<sequence length="41" mass="4326">DTHDYASPSDTADIGTGGSSSTRDHLLSILVILTSGFEPKY</sequence>
<dbReference type="EMBL" id="CAJVCH010021428">
    <property type="protein sequence ID" value="CAG7690818.1"/>
    <property type="molecule type" value="Genomic_DNA"/>
</dbReference>